<gene>
    <name evidence="1" type="ORF">L2E82_25891</name>
</gene>
<proteinExistence type="predicted"/>
<comment type="caution">
    <text evidence="1">The sequence shown here is derived from an EMBL/GenBank/DDBJ whole genome shotgun (WGS) entry which is preliminary data.</text>
</comment>
<evidence type="ECO:0000313" key="1">
    <source>
        <dbReference type="EMBL" id="KAI3753827.1"/>
    </source>
</evidence>
<reference evidence="2" key="1">
    <citation type="journal article" date="2022" name="Mol. Ecol. Resour.">
        <title>The genomes of chicory, endive, great burdock and yacon provide insights into Asteraceae palaeo-polyploidization history and plant inulin production.</title>
        <authorList>
            <person name="Fan W."/>
            <person name="Wang S."/>
            <person name="Wang H."/>
            <person name="Wang A."/>
            <person name="Jiang F."/>
            <person name="Liu H."/>
            <person name="Zhao H."/>
            <person name="Xu D."/>
            <person name="Zhang Y."/>
        </authorList>
    </citation>
    <scope>NUCLEOTIDE SEQUENCE [LARGE SCALE GENOMIC DNA]</scope>
    <source>
        <strain evidence="2">cv. Punajuju</strain>
    </source>
</reference>
<reference evidence="1 2" key="2">
    <citation type="journal article" date="2022" name="Mol. Ecol. Resour.">
        <title>The genomes of chicory, endive, great burdock and yacon provide insights into Asteraceae paleo-polyploidization history and plant inulin production.</title>
        <authorList>
            <person name="Fan W."/>
            <person name="Wang S."/>
            <person name="Wang H."/>
            <person name="Wang A."/>
            <person name="Jiang F."/>
            <person name="Liu H."/>
            <person name="Zhao H."/>
            <person name="Xu D."/>
            <person name="Zhang Y."/>
        </authorList>
    </citation>
    <scope>NUCLEOTIDE SEQUENCE [LARGE SCALE GENOMIC DNA]</scope>
    <source>
        <strain evidence="2">cv. Punajuju</strain>
        <tissue evidence="1">Leaves</tissue>
    </source>
</reference>
<accession>A0ACB9E4T3</accession>
<protein>
    <submittedName>
        <fullName evidence="1">Uncharacterized protein</fullName>
    </submittedName>
</protein>
<evidence type="ECO:0000313" key="2">
    <source>
        <dbReference type="Proteomes" id="UP001055811"/>
    </source>
</evidence>
<organism evidence="1 2">
    <name type="scientific">Cichorium intybus</name>
    <name type="common">Chicory</name>
    <dbReference type="NCBI Taxonomy" id="13427"/>
    <lineage>
        <taxon>Eukaryota</taxon>
        <taxon>Viridiplantae</taxon>
        <taxon>Streptophyta</taxon>
        <taxon>Embryophyta</taxon>
        <taxon>Tracheophyta</taxon>
        <taxon>Spermatophyta</taxon>
        <taxon>Magnoliopsida</taxon>
        <taxon>eudicotyledons</taxon>
        <taxon>Gunneridae</taxon>
        <taxon>Pentapetalae</taxon>
        <taxon>asterids</taxon>
        <taxon>campanulids</taxon>
        <taxon>Asterales</taxon>
        <taxon>Asteraceae</taxon>
        <taxon>Cichorioideae</taxon>
        <taxon>Cichorieae</taxon>
        <taxon>Cichoriinae</taxon>
        <taxon>Cichorium</taxon>
    </lineage>
</organism>
<dbReference type="Proteomes" id="UP001055811">
    <property type="component" value="Linkage Group LG04"/>
</dbReference>
<name>A0ACB9E4T3_CICIN</name>
<keyword evidence="2" id="KW-1185">Reference proteome</keyword>
<dbReference type="EMBL" id="CM042012">
    <property type="protein sequence ID" value="KAI3753827.1"/>
    <property type="molecule type" value="Genomic_DNA"/>
</dbReference>
<sequence length="102" mass="11758">MTCDLGYCDFDGRMPIIPLKQLHAVNLSFRCYNSFIRALECYVCLPVQGSKLHGAQVNLLSLRLRSNCIAPYVKGVKLIVVLIPINFRRCLQSLRFWFEVSY</sequence>